<accession>A0A670IM80</accession>
<dbReference type="CDD" id="cd00199">
    <property type="entry name" value="WAP"/>
    <property type="match status" value="1"/>
</dbReference>
<dbReference type="Gene3D" id="4.10.75.10">
    <property type="entry name" value="Elafin-like"/>
    <property type="match status" value="2"/>
</dbReference>
<evidence type="ECO:0000313" key="8">
    <source>
        <dbReference type="Proteomes" id="UP000472272"/>
    </source>
</evidence>
<name>A0A670IM80_PODMU</name>
<evidence type="ECO:0000259" key="6">
    <source>
        <dbReference type="PROSITE" id="PS51390"/>
    </source>
</evidence>
<dbReference type="InterPro" id="IPR036645">
    <property type="entry name" value="Elafin-like_sf"/>
</dbReference>
<keyword evidence="8" id="KW-1185">Reference proteome</keyword>
<evidence type="ECO:0000256" key="4">
    <source>
        <dbReference type="ARBA" id="ARBA00035122"/>
    </source>
</evidence>
<dbReference type="Ensembl" id="ENSPMRT00000013663.1">
    <property type="protein sequence ID" value="ENSPMRP00000012793.1"/>
    <property type="gene ID" value="ENSPMRG00000008557.1"/>
</dbReference>
<keyword evidence="2 5" id="KW-0732">Signal</keyword>
<dbReference type="GeneTree" id="ENSGT00990000210349"/>
<dbReference type="InterPro" id="IPR008197">
    <property type="entry name" value="WAP_dom"/>
</dbReference>
<evidence type="ECO:0000313" key="7">
    <source>
        <dbReference type="Ensembl" id="ENSPMRP00000012796.1"/>
    </source>
</evidence>
<reference evidence="7 8" key="1">
    <citation type="journal article" date="2019" name="Proc. Natl. Acad. Sci. U.S.A.">
        <title>Regulatory changes in pterin and carotenoid genes underlie balanced color polymorphisms in the wall lizard.</title>
        <authorList>
            <person name="Andrade P."/>
            <person name="Pinho C."/>
            <person name="Perez I de Lanuza G."/>
            <person name="Afonso S."/>
            <person name="Brejcha J."/>
            <person name="Rubin C.J."/>
            <person name="Wallerman O."/>
            <person name="Pereira P."/>
            <person name="Sabatino S.J."/>
            <person name="Bellati A."/>
            <person name="Pellitteri-Rosa D."/>
            <person name="Bosakova Z."/>
            <person name="Bunikis I."/>
            <person name="Carretero M.A."/>
            <person name="Feiner N."/>
            <person name="Marsik P."/>
            <person name="Pauperio F."/>
            <person name="Salvi D."/>
            <person name="Soler L."/>
            <person name="While G.M."/>
            <person name="Uller T."/>
            <person name="Font E."/>
            <person name="Andersson L."/>
            <person name="Carneiro M."/>
        </authorList>
    </citation>
    <scope>NUCLEOTIDE SEQUENCE</scope>
</reference>
<dbReference type="Ensembl" id="ENSPMRT00000013666.1">
    <property type="protein sequence ID" value="ENSPMRP00000012796.1"/>
    <property type="gene ID" value="ENSPMRG00000008557.1"/>
</dbReference>
<dbReference type="PANTHER" id="PTHR19441:SF95">
    <property type="entry name" value="PERLWAPIN ISOFORM X1"/>
    <property type="match status" value="1"/>
</dbReference>
<dbReference type="SMART" id="SM00217">
    <property type="entry name" value="WAP"/>
    <property type="match status" value="2"/>
</dbReference>
<feature type="signal peptide" evidence="5">
    <location>
        <begin position="1"/>
        <end position="24"/>
    </location>
</feature>
<evidence type="ECO:0000256" key="1">
    <source>
        <dbReference type="ARBA" id="ARBA00022529"/>
    </source>
</evidence>
<dbReference type="PANTHER" id="PTHR19441">
    <property type="entry name" value="WHEY ACDIC PROTEIN WAP"/>
    <property type="match status" value="1"/>
</dbReference>
<keyword evidence="1" id="KW-0929">Antimicrobial</keyword>
<dbReference type="SUPFAM" id="SSF57256">
    <property type="entry name" value="Elafin-like"/>
    <property type="match status" value="2"/>
</dbReference>
<dbReference type="GO" id="GO:0004867">
    <property type="term" value="F:serine-type endopeptidase inhibitor activity"/>
    <property type="evidence" value="ECO:0007669"/>
    <property type="project" value="TreeGrafter"/>
</dbReference>
<protein>
    <recommendedName>
        <fullName evidence="6">WAP domain-containing protein</fullName>
    </recommendedName>
</protein>
<dbReference type="AlphaFoldDB" id="A0A670IM80"/>
<dbReference type="InterPro" id="IPR050514">
    <property type="entry name" value="WAP_four-disulfide_core"/>
</dbReference>
<dbReference type="GO" id="GO:0005615">
    <property type="term" value="C:extracellular space"/>
    <property type="evidence" value="ECO:0007669"/>
    <property type="project" value="TreeGrafter"/>
</dbReference>
<keyword evidence="3" id="KW-0044">Antibiotic</keyword>
<evidence type="ECO:0000256" key="3">
    <source>
        <dbReference type="ARBA" id="ARBA00023022"/>
    </source>
</evidence>
<feature type="chain" id="PRO_5044625037" description="WAP domain-containing protein" evidence="5">
    <location>
        <begin position="25"/>
        <end position="151"/>
    </location>
</feature>
<evidence type="ECO:0000256" key="5">
    <source>
        <dbReference type="SAM" id="SignalP"/>
    </source>
</evidence>
<dbReference type="PRINTS" id="PR00003">
    <property type="entry name" value="4DISULPHCORE"/>
</dbReference>
<proteinExistence type="inferred from homology"/>
<sequence>MRLTSISIFLGFFILCQVAPSTCATTEARPFFGIKLGDCPHNDAICHGKPVGNRCLNDTQCPSSLKCCPGPCGKTCLQPVNVKPDHCPPDTEQDIKNFNYCNKDADCKGKQKCCFAFWGSECLDTQKGKVFCITVQCLGLLCFSMVNSYWS</sequence>
<organism evidence="7 8">
    <name type="scientific">Podarcis muralis</name>
    <name type="common">Wall lizard</name>
    <name type="synonym">Lacerta muralis</name>
    <dbReference type="NCBI Taxonomy" id="64176"/>
    <lineage>
        <taxon>Eukaryota</taxon>
        <taxon>Metazoa</taxon>
        <taxon>Chordata</taxon>
        <taxon>Craniata</taxon>
        <taxon>Vertebrata</taxon>
        <taxon>Euteleostomi</taxon>
        <taxon>Lepidosauria</taxon>
        <taxon>Squamata</taxon>
        <taxon>Bifurcata</taxon>
        <taxon>Unidentata</taxon>
        <taxon>Episquamata</taxon>
        <taxon>Laterata</taxon>
        <taxon>Lacertibaenia</taxon>
        <taxon>Lacertidae</taxon>
        <taxon>Podarcis</taxon>
    </lineage>
</organism>
<comment type="similarity">
    <text evidence="4">Belongs to the venom waprin family.</text>
</comment>
<dbReference type="Pfam" id="PF00095">
    <property type="entry name" value="WAP"/>
    <property type="match status" value="2"/>
</dbReference>
<feature type="domain" description="WAP" evidence="6">
    <location>
        <begin position="16"/>
        <end position="80"/>
    </location>
</feature>
<dbReference type="Proteomes" id="UP000472272">
    <property type="component" value="Chromosome 6"/>
</dbReference>
<evidence type="ECO:0000256" key="2">
    <source>
        <dbReference type="ARBA" id="ARBA00022729"/>
    </source>
</evidence>
<dbReference type="GO" id="GO:0042742">
    <property type="term" value="P:defense response to bacterium"/>
    <property type="evidence" value="ECO:0007669"/>
    <property type="project" value="UniProtKB-KW"/>
</dbReference>
<reference evidence="7" key="2">
    <citation type="submission" date="2025-05" db="UniProtKB">
        <authorList>
            <consortium name="Ensembl"/>
        </authorList>
    </citation>
    <scope>IDENTIFICATION</scope>
</reference>
<dbReference type="PROSITE" id="PS51390">
    <property type="entry name" value="WAP"/>
    <property type="match status" value="1"/>
</dbReference>